<proteinExistence type="predicted"/>
<evidence type="ECO:0000313" key="2">
    <source>
        <dbReference type="EMBL" id="PRY27842.1"/>
    </source>
</evidence>
<sequence length="59" mass="6863">MQEVLRQLHAEGYAVDEAHFDSLSPCRYEHINRLSKYTFTNSGDLDSTHRRPLRDTGNN</sequence>
<evidence type="ECO:0000256" key="1">
    <source>
        <dbReference type="SAM" id="MobiDB-lite"/>
    </source>
</evidence>
<dbReference type="EMBL" id="PVTE01000031">
    <property type="protein sequence ID" value="PRY27842.1"/>
    <property type="molecule type" value="Genomic_DNA"/>
</dbReference>
<accession>A0A2T0S362</accession>
<keyword evidence="3" id="KW-1185">Reference proteome</keyword>
<evidence type="ECO:0000313" key="3">
    <source>
        <dbReference type="Proteomes" id="UP000238375"/>
    </source>
</evidence>
<protein>
    <submittedName>
        <fullName evidence="2">Tn3 transposase DDE domain-containing protein</fullName>
    </submittedName>
</protein>
<feature type="region of interest" description="Disordered" evidence="1">
    <location>
        <begin position="39"/>
        <end position="59"/>
    </location>
</feature>
<name>A0A2T0S362_9BACT</name>
<comment type="caution">
    <text evidence="2">The sequence shown here is derived from an EMBL/GenBank/DDBJ whole genome shotgun (WGS) entry which is preliminary data.</text>
</comment>
<organism evidence="2 3">
    <name type="scientific">Spirosoma oryzae</name>
    <dbReference type="NCBI Taxonomy" id="1469603"/>
    <lineage>
        <taxon>Bacteria</taxon>
        <taxon>Pseudomonadati</taxon>
        <taxon>Bacteroidota</taxon>
        <taxon>Cytophagia</taxon>
        <taxon>Cytophagales</taxon>
        <taxon>Cytophagaceae</taxon>
        <taxon>Spirosoma</taxon>
    </lineage>
</organism>
<gene>
    <name evidence="2" type="ORF">CLV58_13160</name>
</gene>
<reference evidence="2 3" key="1">
    <citation type="submission" date="2018-03" db="EMBL/GenBank/DDBJ databases">
        <title>Genomic Encyclopedia of Archaeal and Bacterial Type Strains, Phase II (KMG-II): from individual species to whole genera.</title>
        <authorList>
            <person name="Goeker M."/>
        </authorList>
    </citation>
    <scope>NUCLEOTIDE SEQUENCE [LARGE SCALE GENOMIC DNA]</scope>
    <source>
        <strain evidence="2 3">DSM 28354</strain>
    </source>
</reference>
<dbReference type="Proteomes" id="UP000238375">
    <property type="component" value="Unassembled WGS sequence"/>
</dbReference>
<dbReference type="AlphaFoldDB" id="A0A2T0S362"/>
<dbReference type="OrthoDB" id="915233at2"/>